<dbReference type="EMBL" id="CAADFJ010000020">
    <property type="protein sequence ID" value="VFJ98330.1"/>
    <property type="molecule type" value="Genomic_DNA"/>
</dbReference>
<reference evidence="2" key="1">
    <citation type="submission" date="2019-02" db="EMBL/GenBank/DDBJ databases">
        <authorList>
            <person name="Gruber-Vodicka R. H."/>
            <person name="Seah K. B. B."/>
        </authorList>
    </citation>
    <scope>NUCLEOTIDE SEQUENCE</scope>
    <source>
        <strain evidence="3">BECK_SA2B12</strain>
        <strain evidence="1">BECK_SA2B15</strain>
        <strain evidence="2">BECK_SA2B20</strain>
    </source>
</reference>
<evidence type="ECO:0000313" key="1">
    <source>
        <dbReference type="EMBL" id="VFJ90544.1"/>
    </source>
</evidence>
<dbReference type="EMBL" id="CAADFI010000020">
    <property type="protein sequence ID" value="VFJ91690.1"/>
    <property type="molecule type" value="Genomic_DNA"/>
</dbReference>
<name>A0A450UGN1_9GAMM</name>
<dbReference type="EMBL" id="CAADFG010000022">
    <property type="protein sequence ID" value="VFJ90544.1"/>
    <property type="molecule type" value="Genomic_DNA"/>
</dbReference>
<dbReference type="AlphaFoldDB" id="A0A450UGN1"/>
<proteinExistence type="predicted"/>
<organism evidence="2">
    <name type="scientific">Candidatus Kentrum eta</name>
    <dbReference type="NCBI Taxonomy" id="2126337"/>
    <lineage>
        <taxon>Bacteria</taxon>
        <taxon>Pseudomonadati</taxon>
        <taxon>Pseudomonadota</taxon>
        <taxon>Gammaproteobacteria</taxon>
        <taxon>Candidatus Kentrum</taxon>
    </lineage>
</organism>
<protein>
    <submittedName>
        <fullName evidence="2">Uncharacterized protein</fullName>
    </submittedName>
</protein>
<gene>
    <name evidence="1" type="ORF">BECKH772A_GA0070896_1002217</name>
    <name evidence="2" type="ORF">BECKH772B_GA0070898_1002017</name>
    <name evidence="3" type="ORF">BECKH772C_GA0070978_1002017</name>
</gene>
<evidence type="ECO:0000313" key="3">
    <source>
        <dbReference type="EMBL" id="VFJ98330.1"/>
    </source>
</evidence>
<sequence>MVSRIVIFEVSNTVFEVWNAEFEASNITFEISNVVFEILNRAFKASKTVFETSNVIFRIPTIAFEAWNTLLEIRICPIPGYPIIHSETRITVGGRTVLDGLPNGRVAARSIGPLVGEPGWEGG</sequence>
<accession>A0A450UGN1</accession>
<evidence type="ECO:0000313" key="2">
    <source>
        <dbReference type="EMBL" id="VFJ91690.1"/>
    </source>
</evidence>